<keyword evidence="2" id="KW-1185">Reference proteome</keyword>
<comment type="caution">
    <text evidence="1">The sequence shown here is derived from an EMBL/GenBank/DDBJ whole genome shotgun (WGS) entry which is preliminary data.</text>
</comment>
<reference evidence="1 2" key="1">
    <citation type="journal article" date="2019" name="Sci. Rep.">
        <title>Orb-weaving spider Araneus ventricosus genome elucidates the spidroin gene catalogue.</title>
        <authorList>
            <person name="Kono N."/>
            <person name="Nakamura H."/>
            <person name="Ohtoshi R."/>
            <person name="Moran D.A.P."/>
            <person name="Shinohara A."/>
            <person name="Yoshida Y."/>
            <person name="Fujiwara M."/>
            <person name="Mori M."/>
            <person name="Tomita M."/>
            <person name="Arakawa K."/>
        </authorList>
    </citation>
    <scope>NUCLEOTIDE SEQUENCE [LARGE SCALE GENOMIC DNA]</scope>
</reference>
<name>A0A4Y2DT75_ARAVE</name>
<proteinExistence type="predicted"/>
<dbReference type="Proteomes" id="UP000499080">
    <property type="component" value="Unassembled WGS sequence"/>
</dbReference>
<dbReference type="AlphaFoldDB" id="A0A4Y2DT75"/>
<dbReference type="EMBL" id="BGPR01090326">
    <property type="protein sequence ID" value="GBM18914.1"/>
    <property type="molecule type" value="Genomic_DNA"/>
</dbReference>
<evidence type="ECO:0000313" key="1">
    <source>
        <dbReference type="EMBL" id="GBM18914.1"/>
    </source>
</evidence>
<gene>
    <name evidence="1" type="ORF">AVEN_97446_1</name>
</gene>
<organism evidence="1 2">
    <name type="scientific">Araneus ventricosus</name>
    <name type="common">Orbweaver spider</name>
    <name type="synonym">Epeira ventricosa</name>
    <dbReference type="NCBI Taxonomy" id="182803"/>
    <lineage>
        <taxon>Eukaryota</taxon>
        <taxon>Metazoa</taxon>
        <taxon>Ecdysozoa</taxon>
        <taxon>Arthropoda</taxon>
        <taxon>Chelicerata</taxon>
        <taxon>Arachnida</taxon>
        <taxon>Araneae</taxon>
        <taxon>Araneomorphae</taxon>
        <taxon>Entelegynae</taxon>
        <taxon>Araneoidea</taxon>
        <taxon>Araneidae</taxon>
        <taxon>Araneus</taxon>
    </lineage>
</organism>
<protein>
    <submittedName>
        <fullName evidence="1">Uncharacterized protein</fullName>
    </submittedName>
</protein>
<sequence>MGSHIEAAEKPPIQNFANGVRQFIENLTIQTSPMGSYIKAVEKSRQYKISPMGSYIEEKVANTKYRQWGPILKLLKKLPIQNIANGVLLKLLKKFNTKYRQWGPILKLLEKVANTKYRQWGPILKLLKKSPKKINVRDVKINIQAERKSYGSIHRKL</sequence>
<evidence type="ECO:0000313" key="2">
    <source>
        <dbReference type="Proteomes" id="UP000499080"/>
    </source>
</evidence>
<accession>A0A4Y2DT75</accession>